<dbReference type="RefSeq" id="WP_378969575.1">
    <property type="nucleotide sequence ID" value="NZ_JBHSWN010000001.1"/>
</dbReference>
<dbReference type="Pfam" id="PF10933">
    <property type="entry name" value="DUF2827"/>
    <property type="match status" value="1"/>
</dbReference>
<organism evidence="1 2">
    <name type="scientific">Methylobacterium komagatae</name>
    <dbReference type="NCBI Taxonomy" id="374425"/>
    <lineage>
        <taxon>Bacteria</taxon>
        <taxon>Pseudomonadati</taxon>
        <taxon>Pseudomonadota</taxon>
        <taxon>Alphaproteobacteria</taxon>
        <taxon>Hyphomicrobiales</taxon>
        <taxon>Methylobacteriaceae</taxon>
        <taxon>Methylobacterium</taxon>
    </lineage>
</organism>
<dbReference type="EMBL" id="JBHSWN010000001">
    <property type="protein sequence ID" value="MFC6790132.1"/>
    <property type="molecule type" value="Genomic_DNA"/>
</dbReference>
<sequence>MRQPDGSRGHGRPERLRVGVTLFLRDEHQSIWENGIFQNSFFLLATLRKSPLVEWCCIIASGPGDPAKAKHFLAGAEASIIDLNEAMETLDVVIELSAQLDPEWGRRFVERGGRIVAMRVASDFVIDAERMAFGLSPGLLMSGVPYHEVWTLPAFEPTCRTYYEMGFRAPVRIMQHLWSPVLLERAASGTGHHEKLRYSPGRSRWRVGVLEPNLCSVKTCHIPMLVCENAYRMQPKFLEALRVFNTDGIRSNEIFANFARSLDVVKNGRASFEGRFPIFSVLGSYVDAIVSHHWENAQNYLYYEAIYLGYPLIHNSRLLDGCGYCYGDFDPEDGGRALLQAFLEHDQSLGAYMSNGRKLLSKLDPTSEANVRLYSDAIAGLFDPDRQADPTLAYRGAQAEAV</sequence>
<dbReference type="Proteomes" id="UP001596292">
    <property type="component" value="Unassembled WGS sequence"/>
</dbReference>
<evidence type="ECO:0000313" key="1">
    <source>
        <dbReference type="EMBL" id="MFC6790132.1"/>
    </source>
</evidence>
<gene>
    <name evidence="1" type="ORF">ACFQE0_11195</name>
</gene>
<comment type="caution">
    <text evidence="1">The sequence shown here is derived from an EMBL/GenBank/DDBJ whole genome shotgun (WGS) entry which is preliminary data.</text>
</comment>
<name>A0ABW2BI74_9HYPH</name>
<evidence type="ECO:0000313" key="2">
    <source>
        <dbReference type="Proteomes" id="UP001596292"/>
    </source>
</evidence>
<protein>
    <submittedName>
        <fullName evidence="1">DUF2827 domain-containing protein</fullName>
    </submittedName>
</protein>
<keyword evidence="2" id="KW-1185">Reference proteome</keyword>
<dbReference type="InterPro" id="IPR021234">
    <property type="entry name" value="DUF2827"/>
</dbReference>
<proteinExistence type="predicted"/>
<reference evidence="2" key="1">
    <citation type="journal article" date="2019" name="Int. J. Syst. Evol. Microbiol.">
        <title>The Global Catalogue of Microorganisms (GCM) 10K type strain sequencing project: providing services to taxonomists for standard genome sequencing and annotation.</title>
        <authorList>
            <consortium name="The Broad Institute Genomics Platform"/>
            <consortium name="The Broad Institute Genome Sequencing Center for Infectious Disease"/>
            <person name="Wu L."/>
            <person name="Ma J."/>
        </authorList>
    </citation>
    <scope>NUCLEOTIDE SEQUENCE [LARGE SCALE GENOMIC DNA]</scope>
    <source>
        <strain evidence="2">CCUG 48316</strain>
    </source>
</reference>
<accession>A0ABW2BI74</accession>